<keyword evidence="4" id="KW-1185">Reference proteome</keyword>
<dbReference type="InterPro" id="IPR020904">
    <property type="entry name" value="Sc_DH/Rdtase_CS"/>
</dbReference>
<dbReference type="EMBL" id="BSSU01000017">
    <property type="protein sequence ID" value="GLX83582.1"/>
    <property type="molecule type" value="Genomic_DNA"/>
</dbReference>
<evidence type="ECO:0000313" key="3">
    <source>
        <dbReference type="EMBL" id="GLX83582.1"/>
    </source>
</evidence>
<dbReference type="PANTHER" id="PTHR44196:SF1">
    <property type="entry name" value="DEHYDROGENASE_REDUCTASE SDR FAMILY MEMBER 7B"/>
    <property type="match status" value="1"/>
</dbReference>
<protein>
    <submittedName>
        <fullName evidence="3">Short-chain dehydrogenase</fullName>
    </submittedName>
</protein>
<dbReference type="Proteomes" id="UP001157133">
    <property type="component" value="Unassembled WGS sequence"/>
</dbReference>
<proteinExistence type="inferred from homology"/>
<dbReference type="Pfam" id="PF00106">
    <property type="entry name" value="adh_short"/>
    <property type="match status" value="1"/>
</dbReference>
<dbReference type="RefSeq" id="WP_284209054.1">
    <property type="nucleotide sequence ID" value="NZ_BSSU01000017.1"/>
</dbReference>
<evidence type="ECO:0000256" key="2">
    <source>
        <dbReference type="ARBA" id="ARBA00023002"/>
    </source>
</evidence>
<reference evidence="3 4" key="1">
    <citation type="submission" date="2023-03" db="EMBL/GenBank/DDBJ databases">
        <title>Draft genome sequence of Thalassotalea eurytherma JCM 18482T.</title>
        <authorList>
            <person name="Sawabe T."/>
        </authorList>
    </citation>
    <scope>NUCLEOTIDE SEQUENCE [LARGE SCALE GENOMIC DNA]</scope>
    <source>
        <strain evidence="3 4">JCM 18482</strain>
    </source>
</reference>
<dbReference type="InterPro" id="IPR002347">
    <property type="entry name" value="SDR_fam"/>
</dbReference>
<sequence>MKHVLITGATSGIGQSLALSYASAGHHVYACGRNEEKLTALVRQYENITPLSFDITDKTQVKAACANINEIDIVILNAGDCLYMDDPLHFDSERFEFIINTNLVSMGAMLEQLLPKLAPTNRQNTENPQLVFISSSASLLPFPKAQAYGASKAGVDYLANSLALDLAKHRIDVCLVHPGFIKTPLTDKNTFDMPFLMSSEEAADRIIEGITKRKRYLQFPKRLTVFLHLLSSLPARCWQSFASKRLS</sequence>
<comment type="similarity">
    <text evidence="1">Belongs to the short-chain dehydrogenases/reductases (SDR) family.</text>
</comment>
<dbReference type="SUPFAM" id="SSF51735">
    <property type="entry name" value="NAD(P)-binding Rossmann-fold domains"/>
    <property type="match status" value="1"/>
</dbReference>
<dbReference type="PRINTS" id="PR00081">
    <property type="entry name" value="GDHRDH"/>
</dbReference>
<dbReference type="InterPro" id="IPR036291">
    <property type="entry name" value="NAD(P)-bd_dom_sf"/>
</dbReference>
<evidence type="ECO:0000313" key="4">
    <source>
        <dbReference type="Proteomes" id="UP001157133"/>
    </source>
</evidence>
<name>A0ABQ6H9Y1_9GAMM</name>
<comment type="caution">
    <text evidence="3">The sequence shown here is derived from an EMBL/GenBank/DDBJ whole genome shotgun (WGS) entry which is preliminary data.</text>
</comment>
<dbReference type="PANTHER" id="PTHR44196">
    <property type="entry name" value="DEHYDROGENASE/REDUCTASE SDR FAMILY MEMBER 7B"/>
    <property type="match status" value="1"/>
</dbReference>
<gene>
    <name evidence="3" type="ORF">theurythT_30350</name>
</gene>
<organism evidence="3 4">
    <name type="scientific">Thalassotalea eurytherma</name>
    <dbReference type="NCBI Taxonomy" id="1144278"/>
    <lineage>
        <taxon>Bacteria</taxon>
        <taxon>Pseudomonadati</taxon>
        <taxon>Pseudomonadota</taxon>
        <taxon>Gammaproteobacteria</taxon>
        <taxon>Alteromonadales</taxon>
        <taxon>Colwelliaceae</taxon>
        <taxon>Thalassotalea</taxon>
    </lineage>
</organism>
<dbReference type="Gene3D" id="3.40.50.720">
    <property type="entry name" value="NAD(P)-binding Rossmann-like Domain"/>
    <property type="match status" value="1"/>
</dbReference>
<dbReference type="PROSITE" id="PS00061">
    <property type="entry name" value="ADH_SHORT"/>
    <property type="match status" value="1"/>
</dbReference>
<evidence type="ECO:0000256" key="1">
    <source>
        <dbReference type="ARBA" id="ARBA00006484"/>
    </source>
</evidence>
<keyword evidence="2" id="KW-0560">Oxidoreductase</keyword>
<accession>A0ABQ6H9Y1</accession>